<proteinExistence type="predicted"/>
<accession>A0ABR0EV05</accession>
<dbReference type="Proteomes" id="UP001305779">
    <property type="component" value="Unassembled WGS sequence"/>
</dbReference>
<organism evidence="1 2">
    <name type="scientific">Zasmidium cellare</name>
    <name type="common">Wine cellar mold</name>
    <name type="synonym">Racodium cellare</name>
    <dbReference type="NCBI Taxonomy" id="395010"/>
    <lineage>
        <taxon>Eukaryota</taxon>
        <taxon>Fungi</taxon>
        <taxon>Dikarya</taxon>
        <taxon>Ascomycota</taxon>
        <taxon>Pezizomycotina</taxon>
        <taxon>Dothideomycetes</taxon>
        <taxon>Dothideomycetidae</taxon>
        <taxon>Mycosphaerellales</taxon>
        <taxon>Mycosphaerellaceae</taxon>
        <taxon>Zasmidium</taxon>
    </lineage>
</organism>
<dbReference type="EMBL" id="JAXOVC010000002">
    <property type="protein sequence ID" value="KAK4505457.1"/>
    <property type="molecule type" value="Genomic_DNA"/>
</dbReference>
<sequence>MGAVMTGIVAMAWSYSAENEFRNEMPRPDRFYPSRWWSKQIIEYEREQKANASRES</sequence>
<evidence type="ECO:0000313" key="1">
    <source>
        <dbReference type="EMBL" id="KAK4505457.1"/>
    </source>
</evidence>
<gene>
    <name evidence="1" type="ORF">PRZ48_003420</name>
</gene>
<evidence type="ECO:0000313" key="2">
    <source>
        <dbReference type="Proteomes" id="UP001305779"/>
    </source>
</evidence>
<reference evidence="1 2" key="1">
    <citation type="journal article" date="2023" name="G3 (Bethesda)">
        <title>A chromosome-level genome assembly of Zasmidium syzygii isolated from banana leaves.</title>
        <authorList>
            <person name="van Westerhoven A.C."/>
            <person name="Mehrabi R."/>
            <person name="Talebi R."/>
            <person name="Steentjes M.B.F."/>
            <person name="Corcolon B."/>
            <person name="Chong P.A."/>
            <person name="Kema G.H.J."/>
            <person name="Seidl M.F."/>
        </authorList>
    </citation>
    <scope>NUCLEOTIDE SEQUENCE [LARGE SCALE GENOMIC DNA]</scope>
    <source>
        <strain evidence="1 2">P124</strain>
    </source>
</reference>
<protein>
    <submittedName>
        <fullName evidence="1">Uncharacterized protein</fullName>
    </submittedName>
</protein>
<comment type="caution">
    <text evidence="1">The sequence shown here is derived from an EMBL/GenBank/DDBJ whole genome shotgun (WGS) entry which is preliminary data.</text>
</comment>
<keyword evidence="2" id="KW-1185">Reference proteome</keyword>
<name>A0ABR0EV05_ZASCE</name>